<comment type="caution">
    <text evidence="2">The sequence shown here is derived from an EMBL/GenBank/DDBJ whole genome shotgun (WGS) entry which is preliminary data.</text>
</comment>
<organism evidence="2 3">
    <name type="scientific">Allokutzneria multivorans</name>
    <dbReference type="NCBI Taxonomy" id="1142134"/>
    <lineage>
        <taxon>Bacteria</taxon>
        <taxon>Bacillati</taxon>
        <taxon>Actinomycetota</taxon>
        <taxon>Actinomycetes</taxon>
        <taxon>Pseudonocardiales</taxon>
        <taxon>Pseudonocardiaceae</taxon>
        <taxon>Allokutzneria</taxon>
    </lineage>
</organism>
<reference evidence="3" key="1">
    <citation type="journal article" date="2019" name="Int. J. Syst. Evol. Microbiol.">
        <title>The Global Catalogue of Microorganisms (GCM) 10K type strain sequencing project: providing services to taxonomists for standard genome sequencing and annotation.</title>
        <authorList>
            <consortium name="The Broad Institute Genomics Platform"/>
            <consortium name="The Broad Institute Genome Sequencing Center for Infectious Disease"/>
            <person name="Wu L."/>
            <person name="Ma J."/>
        </authorList>
    </citation>
    <scope>NUCLEOTIDE SEQUENCE [LARGE SCALE GENOMIC DNA]</scope>
    <source>
        <strain evidence="3">JCM 17342</strain>
    </source>
</reference>
<dbReference type="EMBL" id="BAABAL010000005">
    <property type="protein sequence ID" value="GAA3994432.1"/>
    <property type="molecule type" value="Genomic_DNA"/>
</dbReference>
<dbReference type="Proteomes" id="UP001501747">
    <property type="component" value="Unassembled WGS sequence"/>
</dbReference>
<evidence type="ECO:0000313" key="3">
    <source>
        <dbReference type="Proteomes" id="UP001501747"/>
    </source>
</evidence>
<name>A0ABP7R9F2_9PSEU</name>
<protein>
    <submittedName>
        <fullName evidence="2">(2Fe-2S)-binding protein</fullName>
    </submittedName>
</protein>
<dbReference type="Pfam" id="PF11575">
    <property type="entry name" value="FhuF_C"/>
    <property type="match status" value="1"/>
</dbReference>
<evidence type="ECO:0000259" key="1">
    <source>
        <dbReference type="Pfam" id="PF11575"/>
    </source>
</evidence>
<keyword evidence="3" id="KW-1185">Reference proteome</keyword>
<feature type="domain" description="Ferric siderophore reductase C-terminal" evidence="1">
    <location>
        <begin position="256"/>
        <end position="276"/>
    </location>
</feature>
<dbReference type="InterPro" id="IPR024726">
    <property type="entry name" value="FhuF_C"/>
</dbReference>
<evidence type="ECO:0000313" key="2">
    <source>
        <dbReference type="EMBL" id="GAA3994432.1"/>
    </source>
</evidence>
<accession>A0ABP7R9F2</accession>
<gene>
    <name evidence="2" type="ORF">GCM10022247_12710</name>
</gene>
<sequence>MTAGLSPLERVGEGERGVLAATLDRVGHLATTQVRHGLPADTSGSSEEWISCADLLGDPGMFDRWRKRLADWLSERHDAEIPERTTSGYIMSWYLQVPGFLGGLLFHASRRVPSLRPADIAFRLSGDRPHPNAVALLSDDFCCLPDDPESHRPEATTVADERALAAMFRARFTAHAAKFVTAFGPGTRFGKRMLWAAATDALDSSGWLAGRACGDEGAGVADSALFLPTAEAPLTSASTLRAVTGDDGNALWTRRRESCCFHFALPEQRACTTCPRITEDERSARVLERGR</sequence>
<proteinExistence type="predicted"/>